<evidence type="ECO:0000313" key="2">
    <source>
        <dbReference type="Proteomes" id="UP001250181"/>
    </source>
</evidence>
<protein>
    <submittedName>
        <fullName evidence="1">Uncharacterized protein</fullName>
    </submittedName>
</protein>
<reference evidence="1 2" key="1">
    <citation type="submission" date="2023-09" db="EMBL/GenBank/DDBJ databases">
        <title>Streptomyces sp. nov.: A antagonism against Alternaria gaisen Producing Streptochlin, Isolated from Tamarix root soil.</title>
        <authorList>
            <person name="Chen Y."/>
        </authorList>
    </citation>
    <scope>NUCLEOTIDE SEQUENCE [LARGE SCALE GENOMIC DNA]</scope>
    <source>
        <strain evidence="1 2">TRM76323</strain>
    </source>
</reference>
<dbReference type="RefSeq" id="WP_315878351.1">
    <property type="nucleotide sequence ID" value="NZ_JAWCTQ010000015.1"/>
</dbReference>
<comment type="caution">
    <text evidence="1">The sequence shown here is derived from an EMBL/GenBank/DDBJ whole genome shotgun (WGS) entry which is preliminary data.</text>
</comment>
<sequence>MRPTSVPRGWRREGYDDLVAAPDRVRPGCPVVHSARVRRVANMSHV</sequence>
<evidence type="ECO:0000313" key="1">
    <source>
        <dbReference type="EMBL" id="MDT9683283.1"/>
    </source>
</evidence>
<organism evidence="1 2">
    <name type="scientific">Streptomyces tamarix</name>
    <dbReference type="NCBI Taxonomy" id="3078565"/>
    <lineage>
        <taxon>Bacteria</taxon>
        <taxon>Bacillati</taxon>
        <taxon>Actinomycetota</taxon>
        <taxon>Actinomycetes</taxon>
        <taxon>Kitasatosporales</taxon>
        <taxon>Streptomycetaceae</taxon>
        <taxon>Streptomyces</taxon>
    </lineage>
</organism>
<dbReference type="EMBL" id="JAWCTQ010000015">
    <property type="protein sequence ID" value="MDT9683283.1"/>
    <property type="molecule type" value="Genomic_DNA"/>
</dbReference>
<proteinExistence type="predicted"/>
<dbReference type="Proteomes" id="UP001250181">
    <property type="component" value="Unassembled WGS sequence"/>
</dbReference>
<accession>A0ABU3QKJ0</accession>
<gene>
    <name evidence="1" type="ORF">RND61_14555</name>
</gene>
<name>A0ABU3QKJ0_9ACTN</name>
<keyword evidence="2" id="KW-1185">Reference proteome</keyword>